<dbReference type="AlphaFoldDB" id="A0A917ZP36"/>
<evidence type="ECO:0000313" key="6">
    <source>
        <dbReference type="Proteomes" id="UP000641932"/>
    </source>
</evidence>
<dbReference type="InterPro" id="IPR036278">
    <property type="entry name" value="Sialidase_sf"/>
</dbReference>
<name>A0A917ZP36_9ACTN</name>
<evidence type="ECO:0000256" key="3">
    <source>
        <dbReference type="ARBA" id="ARBA00012733"/>
    </source>
</evidence>
<dbReference type="GO" id="GO:0009313">
    <property type="term" value="P:oligosaccharide catabolic process"/>
    <property type="evidence" value="ECO:0007669"/>
    <property type="project" value="TreeGrafter"/>
</dbReference>
<dbReference type="CDD" id="cd15482">
    <property type="entry name" value="Sialidase_non-viral"/>
    <property type="match status" value="1"/>
</dbReference>
<dbReference type="PANTHER" id="PTHR10628:SF30">
    <property type="entry name" value="EXO-ALPHA-SIALIDASE"/>
    <property type="match status" value="1"/>
</dbReference>
<dbReference type="InterPro" id="IPR026856">
    <property type="entry name" value="Sialidase_fam"/>
</dbReference>
<keyword evidence="6" id="KW-1185">Reference proteome</keyword>
<reference evidence="5" key="1">
    <citation type="journal article" date="2014" name="Int. J. Syst. Evol. Microbiol.">
        <title>Complete genome sequence of Corynebacterium casei LMG S-19264T (=DSM 44701T), isolated from a smear-ripened cheese.</title>
        <authorList>
            <consortium name="US DOE Joint Genome Institute (JGI-PGF)"/>
            <person name="Walter F."/>
            <person name="Albersmeier A."/>
            <person name="Kalinowski J."/>
            <person name="Ruckert C."/>
        </authorList>
    </citation>
    <scope>NUCLEOTIDE SEQUENCE</scope>
    <source>
        <strain evidence="5">CGMCC 4.7201</strain>
    </source>
</reference>
<dbReference type="PANTHER" id="PTHR10628">
    <property type="entry name" value="SIALIDASE"/>
    <property type="match status" value="1"/>
</dbReference>
<organism evidence="5 6">
    <name type="scientific">Wenjunlia tyrosinilytica</name>
    <dbReference type="NCBI Taxonomy" id="1544741"/>
    <lineage>
        <taxon>Bacteria</taxon>
        <taxon>Bacillati</taxon>
        <taxon>Actinomycetota</taxon>
        <taxon>Actinomycetes</taxon>
        <taxon>Kitasatosporales</taxon>
        <taxon>Streptomycetaceae</taxon>
        <taxon>Wenjunlia</taxon>
    </lineage>
</organism>
<proteinExistence type="inferred from homology"/>
<evidence type="ECO:0000313" key="5">
    <source>
        <dbReference type="EMBL" id="GGO87814.1"/>
    </source>
</evidence>
<dbReference type="GO" id="GO:0006689">
    <property type="term" value="P:ganglioside catabolic process"/>
    <property type="evidence" value="ECO:0007669"/>
    <property type="project" value="TreeGrafter"/>
</dbReference>
<dbReference type="GO" id="GO:0004308">
    <property type="term" value="F:exo-alpha-sialidase activity"/>
    <property type="evidence" value="ECO:0007669"/>
    <property type="project" value="UniProtKB-EC"/>
</dbReference>
<accession>A0A917ZP36</accession>
<dbReference type="Proteomes" id="UP000641932">
    <property type="component" value="Unassembled WGS sequence"/>
</dbReference>
<sequence length="369" mass="40054">MSSVPFVSGTGGYHTFRIPAVVRVSHGRPAQLLAFAEGRRFSAVDDGDIDVVERRSTDGGCTWGPLRVVTDAGEDTAGNPTPVVIPGTRTTVLLTCRTIGRYTPVQVRRGVAPPYARRVYVQTSEDAGASWSRPRDLTASVKDARWLWYATGPGHAIALGHGRHRGRLLAPANHSWLEPDPDGNGMRERHGAHSLYSDDGGRTWAVGYLEQPPGEELHLNETTFAELPGGLVYANTRNEYGSTRVSRADTYLFGGGTRMLGPYRPRPDLVGPVVEASTLYVGHAPFGRQALLFSAPAHPTKRARMTVRVSDDAGATWRAGLEVSPERAGYSDLVRLDRSTVGLLYETGPTTYHDSIVFRRIALSELGGP</sequence>
<dbReference type="EMBL" id="BMMS01000010">
    <property type="protein sequence ID" value="GGO87814.1"/>
    <property type="molecule type" value="Genomic_DNA"/>
</dbReference>
<evidence type="ECO:0000259" key="4">
    <source>
        <dbReference type="Pfam" id="PF13088"/>
    </source>
</evidence>
<evidence type="ECO:0000256" key="1">
    <source>
        <dbReference type="ARBA" id="ARBA00000427"/>
    </source>
</evidence>
<dbReference type="SUPFAM" id="SSF50939">
    <property type="entry name" value="Sialidases"/>
    <property type="match status" value="1"/>
</dbReference>
<reference evidence="5" key="2">
    <citation type="submission" date="2020-09" db="EMBL/GenBank/DDBJ databases">
        <authorList>
            <person name="Sun Q."/>
            <person name="Zhou Y."/>
        </authorList>
    </citation>
    <scope>NUCLEOTIDE SEQUENCE</scope>
    <source>
        <strain evidence="5">CGMCC 4.7201</strain>
    </source>
</reference>
<comment type="catalytic activity">
    <reaction evidence="1">
        <text>Hydrolysis of alpha-(2-&gt;3)-, alpha-(2-&gt;6)-, alpha-(2-&gt;8)- glycosidic linkages of terminal sialic acid residues in oligosaccharides, glycoproteins, glycolipids, colominic acid and synthetic substrates.</text>
        <dbReference type="EC" id="3.2.1.18"/>
    </reaction>
</comment>
<gene>
    <name evidence="5" type="ORF">GCM10012280_27150</name>
</gene>
<protein>
    <recommendedName>
        <fullName evidence="3">exo-alpha-sialidase</fullName>
        <ecNumber evidence="3">3.2.1.18</ecNumber>
    </recommendedName>
</protein>
<dbReference type="GO" id="GO:0016020">
    <property type="term" value="C:membrane"/>
    <property type="evidence" value="ECO:0007669"/>
    <property type="project" value="TreeGrafter"/>
</dbReference>
<dbReference type="EC" id="3.2.1.18" evidence="3"/>
<feature type="domain" description="Sialidase" evidence="4">
    <location>
        <begin position="31"/>
        <end position="339"/>
    </location>
</feature>
<evidence type="ECO:0000256" key="2">
    <source>
        <dbReference type="ARBA" id="ARBA00009348"/>
    </source>
</evidence>
<comment type="similarity">
    <text evidence="2">Belongs to the glycosyl hydrolase 33 family.</text>
</comment>
<dbReference type="Gene3D" id="2.120.10.10">
    <property type="match status" value="1"/>
</dbReference>
<comment type="caution">
    <text evidence="5">The sequence shown here is derived from an EMBL/GenBank/DDBJ whole genome shotgun (WGS) entry which is preliminary data.</text>
</comment>
<dbReference type="Pfam" id="PF13088">
    <property type="entry name" value="BNR_2"/>
    <property type="match status" value="1"/>
</dbReference>
<dbReference type="InterPro" id="IPR011040">
    <property type="entry name" value="Sialidase"/>
</dbReference>
<dbReference type="GO" id="GO:0005737">
    <property type="term" value="C:cytoplasm"/>
    <property type="evidence" value="ECO:0007669"/>
    <property type="project" value="TreeGrafter"/>
</dbReference>